<dbReference type="PANTHER" id="PTHR24251">
    <property type="entry name" value="OVOCHYMASE-RELATED"/>
    <property type="match status" value="1"/>
</dbReference>
<gene>
    <name evidence="5" type="primary">BP10_1</name>
    <name evidence="5" type="ORF">GWK47_030634</name>
</gene>
<evidence type="ECO:0000256" key="1">
    <source>
        <dbReference type="ARBA" id="ARBA00022737"/>
    </source>
</evidence>
<keyword evidence="1" id="KW-0677">Repeat</keyword>
<keyword evidence="6" id="KW-1185">Reference proteome</keyword>
<keyword evidence="5" id="KW-0645">Protease</keyword>
<evidence type="ECO:0000256" key="2">
    <source>
        <dbReference type="ARBA" id="ARBA00023157"/>
    </source>
</evidence>
<protein>
    <submittedName>
        <fullName evidence="5">Blastula protease 10</fullName>
    </submittedName>
</protein>
<keyword evidence="5" id="KW-0378">Hydrolase</keyword>
<proteinExistence type="predicted"/>
<comment type="caution">
    <text evidence="3">Lacks conserved residue(s) required for the propagation of feature annotation.</text>
</comment>
<name>A0A8J5D1J0_CHIOP</name>
<dbReference type="GO" id="GO:0008233">
    <property type="term" value="F:peptidase activity"/>
    <property type="evidence" value="ECO:0007669"/>
    <property type="project" value="UniProtKB-KW"/>
</dbReference>
<dbReference type="OrthoDB" id="10009301at2759"/>
<evidence type="ECO:0000259" key="4">
    <source>
        <dbReference type="PROSITE" id="PS01180"/>
    </source>
</evidence>
<evidence type="ECO:0000313" key="6">
    <source>
        <dbReference type="Proteomes" id="UP000770661"/>
    </source>
</evidence>
<evidence type="ECO:0000256" key="3">
    <source>
        <dbReference type="PROSITE-ProRule" id="PRU00059"/>
    </source>
</evidence>
<dbReference type="Pfam" id="PF00431">
    <property type="entry name" value="CUB"/>
    <property type="match status" value="1"/>
</dbReference>
<evidence type="ECO:0000313" key="5">
    <source>
        <dbReference type="EMBL" id="KAG0729304.1"/>
    </source>
</evidence>
<sequence>MRELTKAVSRMWHIPTSQFQQQAGGEHENNPSAVPGLGIPRTLVHNDTLPSLCNGDKILNGTVGSLEVVSDGTYSGNLQCSWELNFPQESSVNLIWDYIDMETRATCDYDWLQVLDTRDSQLVYGRKLCGSLNPSSLKLLNVTVHGTRKLLVSFRSDPNVHGRGFRMTYQAHSRPS</sequence>
<dbReference type="SUPFAM" id="SSF49854">
    <property type="entry name" value="Spermadhesin, CUB domain"/>
    <property type="match status" value="1"/>
</dbReference>
<dbReference type="PROSITE" id="PS01180">
    <property type="entry name" value="CUB"/>
    <property type="match status" value="1"/>
</dbReference>
<dbReference type="Proteomes" id="UP000770661">
    <property type="component" value="Unassembled WGS sequence"/>
</dbReference>
<dbReference type="Gene3D" id="2.60.120.290">
    <property type="entry name" value="Spermadhesin, CUB domain"/>
    <property type="match status" value="1"/>
</dbReference>
<organism evidence="5 6">
    <name type="scientific">Chionoecetes opilio</name>
    <name type="common">Atlantic snow crab</name>
    <name type="synonym">Cancer opilio</name>
    <dbReference type="NCBI Taxonomy" id="41210"/>
    <lineage>
        <taxon>Eukaryota</taxon>
        <taxon>Metazoa</taxon>
        <taxon>Ecdysozoa</taxon>
        <taxon>Arthropoda</taxon>
        <taxon>Crustacea</taxon>
        <taxon>Multicrustacea</taxon>
        <taxon>Malacostraca</taxon>
        <taxon>Eumalacostraca</taxon>
        <taxon>Eucarida</taxon>
        <taxon>Decapoda</taxon>
        <taxon>Pleocyemata</taxon>
        <taxon>Brachyura</taxon>
        <taxon>Eubrachyura</taxon>
        <taxon>Majoidea</taxon>
        <taxon>Majidae</taxon>
        <taxon>Chionoecetes</taxon>
    </lineage>
</organism>
<dbReference type="GO" id="GO:0006508">
    <property type="term" value="P:proteolysis"/>
    <property type="evidence" value="ECO:0007669"/>
    <property type="project" value="UniProtKB-KW"/>
</dbReference>
<reference evidence="5" key="1">
    <citation type="submission" date="2020-07" db="EMBL/GenBank/DDBJ databases">
        <title>The High-quality genome of the commercially important snow crab, Chionoecetes opilio.</title>
        <authorList>
            <person name="Jeong J.-H."/>
            <person name="Ryu S."/>
        </authorList>
    </citation>
    <scope>NUCLEOTIDE SEQUENCE</scope>
    <source>
        <strain evidence="5">MADBK_172401_WGS</strain>
        <tissue evidence="5">Digestive gland</tissue>
    </source>
</reference>
<keyword evidence="2 3" id="KW-1015">Disulfide bond</keyword>
<feature type="disulfide bond" evidence="3">
    <location>
        <begin position="53"/>
        <end position="80"/>
    </location>
</feature>
<feature type="domain" description="CUB" evidence="4">
    <location>
        <begin position="53"/>
        <end position="172"/>
    </location>
</feature>
<comment type="caution">
    <text evidence="5">The sequence shown here is derived from an EMBL/GenBank/DDBJ whole genome shotgun (WGS) entry which is preliminary data.</text>
</comment>
<accession>A0A8J5D1J0</accession>
<dbReference type="InterPro" id="IPR000859">
    <property type="entry name" value="CUB_dom"/>
</dbReference>
<dbReference type="SMART" id="SM00042">
    <property type="entry name" value="CUB"/>
    <property type="match status" value="1"/>
</dbReference>
<dbReference type="CDD" id="cd00041">
    <property type="entry name" value="CUB"/>
    <property type="match status" value="1"/>
</dbReference>
<dbReference type="InterPro" id="IPR035914">
    <property type="entry name" value="Sperma_CUB_dom_sf"/>
</dbReference>
<dbReference type="EMBL" id="JACEEZ010001348">
    <property type="protein sequence ID" value="KAG0729304.1"/>
    <property type="molecule type" value="Genomic_DNA"/>
</dbReference>
<dbReference type="AlphaFoldDB" id="A0A8J5D1J0"/>